<protein>
    <submittedName>
        <fullName evidence="1">Uncharacterized protein</fullName>
    </submittedName>
</protein>
<evidence type="ECO:0000313" key="2">
    <source>
        <dbReference type="Proteomes" id="UP000237846"/>
    </source>
</evidence>
<organism evidence="1 2">
    <name type="scientific">Allonocardiopsis opalescens</name>
    <dbReference type="NCBI Taxonomy" id="1144618"/>
    <lineage>
        <taxon>Bacteria</taxon>
        <taxon>Bacillati</taxon>
        <taxon>Actinomycetota</taxon>
        <taxon>Actinomycetes</taxon>
        <taxon>Streptosporangiales</taxon>
        <taxon>Allonocardiopsis</taxon>
    </lineage>
</organism>
<dbReference type="Proteomes" id="UP000237846">
    <property type="component" value="Unassembled WGS sequence"/>
</dbReference>
<dbReference type="OrthoDB" id="9971293at2"/>
<gene>
    <name evidence="1" type="ORF">CLV72_1129</name>
</gene>
<proteinExistence type="predicted"/>
<comment type="caution">
    <text evidence="1">The sequence shown here is derived from an EMBL/GenBank/DDBJ whole genome shotgun (WGS) entry which is preliminary data.</text>
</comment>
<dbReference type="EMBL" id="PVZC01000012">
    <property type="protein sequence ID" value="PRX91936.1"/>
    <property type="molecule type" value="Genomic_DNA"/>
</dbReference>
<name>A0A2T0PT94_9ACTN</name>
<dbReference type="AlphaFoldDB" id="A0A2T0PT94"/>
<reference evidence="1 2" key="1">
    <citation type="submission" date="2018-03" db="EMBL/GenBank/DDBJ databases">
        <title>Genomic Encyclopedia of Archaeal and Bacterial Type Strains, Phase II (KMG-II): from individual species to whole genera.</title>
        <authorList>
            <person name="Goeker M."/>
        </authorList>
    </citation>
    <scope>NUCLEOTIDE SEQUENCE [LARGE SCALE GENOMIC DNA]</scope>
    <source>
        <strain evidence="1 2">DSM 45601</strain>
    </source>
</reference>
<accession>A0A2T0PT94</accession>
<dbReference type="RefSeq" id="WP_106253255.1">
    <property type="nucleotide sequence ID" value="NZ_PVZC01000012.1"/>
</dbReference>
<sequence length="97" mass="10780">MGQRLTEEQRDDLIDQLPDGMTLWGDDSEIAADWFTPYDYEKWLEILGHPRAHPGCCKTCGCATTCVLGTFYDAVVSSVVRELDKLGAIQVPTGKDD</sequence>
<keyword evidence="2" id="KW-1185">Reference proteome</keyword>
<evidence type="ECO:0000313" key="1">
    <source>
        <dbReference type="EMBL" id="PRX91936.1"/>
    </source>
</evidence>